<dbReference type="AlphaFoldDB" id="A0AAD6XZ95"/>
<reference evidence="3" key="1">
    <citation type="submission" date="2023-03" db="EMBL/GenBank/DDBJ databases">
        <title>Massive genome expansion in bonnet fungi (Mycena s.s.) driven by repeated elements and novel gene families across ecological guilds.</title>
        <authorList>
            <consortium name="Lawrence Berkeley National Laboratory"/>
            <person name="Harder C.B."/>
            <person name="Miyauchi S."/>
            <person name="Viragh M."/>
            <person name="Kuo A."/>
            <person name="Thoen E."/>
            <person name="Andreopoulos B."/>
            <person name="Lu D."/>
            <person name="Skrede I."/>
            <person name="Drula E."/>
            <person name="Henrissat B."/>
            <person name="Morin E."/>
            <person name="Kohler A."/>
            <person name="Barry K."/>
            <person name="LaButti K."/>
            <person name="Morin E."/>
            <person name="Salamov A."/>
            <person name="Lipzen A."/>
            <person name="Mereny Z."/>
            <person name="Hegedus B."/>
            <person name="Baldrian P."/>
            <person name="Stursova M."/>
            <person name="Weitz H."/>
            <person name="Taylor A."/>
            <person name="Grigoriev I.V."/>
            <person name="Nagy L.G."/>
            <person name="Martin F."/>
            <person name="Kauserud H."/>
        </authorList>
    </citation>
    <scope>NUCLEOTIDE SEQUENCE</scope>
    <source>
        <strain evidence="3">CBHHK173m</strain>
    </source>
</reference>
<organism evidence="3 4">
    <name type="scientific">Mycena belliarum</name>
    <dbReference type="NCBI Taxonomy" id="1033014"/>
    <lineage>
        <taxon>Eukaryota</taxon>
        <taxon>Fungi</taxon>
        <taxon>Dikarya</taxon>
        <taxon>Basidiomycota</taxon>
        <taxon>Agaricomycotina</taxon>
        <taxon>Agaricomycetes</taxon>
        <taxon>Agaricomycetidae</taxon>
        <taxon>Agaricales</taxon>
        <taxon>Marasmiineae</taxon>
        <taxon>Mycenaceae</taxon>
        <taxon>Mycena</taxon>
    </lineage>
</organism>
<gene>
    <name evidence="3" type="ORF">B0H15DRAFT_586411</name>
</gene>
<feature type="compositionally biased region" description="Basic residues" evidence="1">
    <location>
        <begin position="78"/>
        <end position="90"/>
    </location>
</feature>
<feature type="region of interest" description="Disordered" evidence="1">
    <location>
        <begin position="217"/>
        <end position="245"/>
    </location>
</feature>
<protein>
    <submittedName>
        <fullName evidence="3">Uncharacterized protein</fullName>
    </submittedName>
</protein>
<keyword evidence="2" id="KW-0472">Membrane</keyword>
<keyword evidence="2" id="KW-0812">Transmembrane</keyword>
<feature type="transmembrane region" description="Helical" evidence="2">
    <location>
        <begin position="12"/>
        <end position="34"/>
    </location>
</feature>
<evidence type="ECO:0000256" key="2">
    <source>
        <dbReference type="SAM" id="Phobius"/>
    </source>
</evidence>
<evidence type="ECO:0000313" key="3">
    <source>
        <dbReference type="EMBL" id="KAJ7098663.1"/>
    </source>
</evidence>
<feature type="region of interest" description="Disordered" evidence="1">
    <location>
        <begin position="66"/>
        <end position="90"/>
    </location>
</feature>
<evidence type="ECO:0000313" key="4">
    <source>
        <dbReference type="Proteomes" id="UP001222325"/>
    </source>
</evidence>
<accession>A0AAD6XZ95</accession>
<sequence length="509" mass="54692">MFLISLPAAYQSTLLCTFVIPAFSLLPLLALLILAMKRKRPSPTTTDVEDQGPFEQDAFVEGAHKELTNKAPRSQSPPRKKPRARKAIPRHMLHMKKNMSVWGDRWLPAIQPSTAGYQQGEIDLSGMYTVSRSPPPSYRTTPPHRTTPLPLSPVVMSSDSSSPNPHSLSSDFKVVDPASPPPPAPSQFESGALFYADSSPEFADYFGQFEQANQGPACSPFPEGFDFSAEAASSRPNNTHPASASVSSFQSSSALDPHSPFPFSDPLAHIEFASESLFASAPSGFSDPNVAYPVPGANSYSDWIPPPTAQPCLPLDGLFPDDITYDPPLPYSSPSQNITTFPTAAWKTNNGPYQGQVAHTMPSVAGYSNSQMYTRPGSPYLSVADGQYSPVYHRAGSGSPMAMYSGQTPPYYAPLSPLSTRTTSSGSVASMCNNNSPHALSQHSMSSCSEYSDYYGYSSSPHSAVLTGSPASAYSSYGGYEGAYPTNTVAASRTIPLPFQHHSPTNWLL</sequence>
<feature type="region of interest" description="Disordered" evidence="1">
    <location>
        <begin position="127"/>
        <end position="190"/>
    </location>
</feature>
<keyword evidence="2" id="KW-1133">Transmembrane helix</keyword>
<proteinExistence type="predicted"/>
<dbReference type="Proteomes" id="UP001222325">
    <property type="component" value="Unassembled WGS sequence"/>
</dbReference>
<keyword evidence="4" id="KW-1185">Reference proteome</keyword>
<evidence type="ECO:0000256" key="1">
    <source>
        <dbReference type="SAM" id="MobiDB-lite"/>
    </source>
</evidence>
<comment type="caution">
    <text evidence="3">The sequence shown here is derived from an EMBL/GenBank/DDBJ whole genome shotgun (WGS) entry which is preliminary data.</text>
</comment>
<name>A0AAD6XZ95_9AGAR</name>
<dbReference type="EMBL" id="JARJCN010000008">
    <property type="protein sequence ID" value="KAJ7098663.1"/>
    <property type="molecule type" value="Genomic_DNA"/>
</dbReference>
<feature type="compositionally biased region" description="Low complexity" evidence="1">
    <location>
        <begin position="138"/>
        <end position="170"/>
    </location>
</feature>